<dbReference type="Proteomes" id="UP000887159">
    <property type="component" value="Unassembled WGS sequence"/>
</dbReference>
<protein>
    <submittedName>
        <fullName evidence="1">Serine--tRNA ligase</fullName>
    </submittedName>
</protein>
<evidence type="ECO:0000313" key="1">
    <source>
        <dbReference type="EMBL" id="GFY23518.1"/>
    </source>
</evidence>
<organism evidence="1 2">
    <name type="scientific">Trichonephila clavipes</name>
    <name type="common">Golden silk orbweaver</name>
    <name type="synonym">Nephila clavipes</name>
    <dbReference type="NCBI Taxonomy" id="2585209"/>
    <lineage>
        <taxon>Eukaryota</taxon>
        <taxon>Metazoa</taxon>
        <taxon>Ecdysozoa</taxon>
        <taxon>Arthropoda</taxon>
        <taxon>Chelicerata</taxon>
        <taxon>Arachnida</taxon>
        <taxon>Araneae</taxon>
        <taxon>Araneomorphae</taxon>
        <taxon>Entelegynae</taxon>
        <taxon>Araneoidea</taxon>
        <taxon>Nephilidae</taxon>
        <taxon>Trichonephila</taxon>
    </lineage>
</organism>
<keyword evidence="2" id="KW-1185">Reference proteome</keyword>
<evidence type="ECO:0000313" key="2">
    <source>
        <dbReference type="Proteomes" id="UP000887159"/>
    </source>
</evidence>
<accession>A0A8X6VW21</accession>
<reference evidence="1" key="1">
    <citation type="submission" date="2020-08" db="EMBL/GenBank/DDBJ databases">
        <title>Multicomponent nature underlies the extraordinary mechanical properties of spider dragline silk.</title>
        <authorList>
            <person name="Kono N."/>
            <person name="Nakamura H."/>
            <person name="Mori M."/>
            <person name="Yoshida Y."/>
            <person name="Ohtoshi R."/>
            <person name="Malay A.D."/>
            <person name="Moran D.A.P."/>
            <person name="Tomita M."/>
            <person name="Numata K."/>
            <person name="Arakawa K."/>
        </authorList>
    </citation>
    <scope>NUCLEOTIDE SEQUENCE</scope>
</reference>
<comment type="caution">
    <text evidence="1">The sequence shown here is derived from an EMBL/GenBank/DDBJ whole genome shotgun (WGS) entry which is preliminary data.</text>
</comment>
<dbReference type="EMBL" id="BMAU01021364">
    <property type="protein sequence ID" value="GFY23518.1"/>
    <property type="molecule type" value="Genomic_DNA"/>
</dbReference>
<keyword evidence="1" id="KW-0436">Ligase</keyword>
<proteinExistence type="predicted"/>
<sequence length="90" mass="10417">MATSELRRSDRRGVTPQHLLYMAMKIMRIRIRDSLSIAFKHVGKGTTITKEQIKSEDYVQGCIESNLAFLRTIPNSAFYWLEEKGPVRDD</sequence>
<dbReference type="AlphaFoldDB" id="A0A8X6VW21"/>
<gene>
    <name evidence="1" type="primary">serS_12</name>
    <name evidence="1" type="ORF">TNCV_1038171</name>
</gene>
<name>A0A8X6VW21_TRICX</name>
<dbReference type="GO" id="GO:0016874">
    <property type="term" value="F:ligase activity"/>
    <property type="evidence" value="ECO:0007669"/>
    <property type="project" value="UniProtKB-KW"/>
</dbReference>